<evidence type="ECO:0000256" key="1">
    <source>
        <dbReference type="SAM" id="Phobius"/>
    </source>
</evidence>
<reference evidence="3" key="1">
    <citation type="submission" date="2022-08" db="EMBL/GenBank/DDBJ databases">
        <authorList>
            <person name="Tistechok S."/>
            <person name="Samborskyy M."/>
            <person name="Roman I."/>
        </authorList>
    </citation>
    <scope>NUCLEOTIDE SEQUENCE</scope>
    <source>
        <strain evidence="3">DSM 103496</strain>
    </source>
</reference>
<dbReference type="RefSeq" id="WP_259625194.1">
    <property type="nucleotide sequence ID" value="NZ_JANYMP010000011.1"/>
</dbReference>
<keyword evidence="1" id="KW-0812">Transmembrane</keyword>
<feature type="transmembrane region" description="Helical" evidence="1">
    <location>
        <begin position="103"/>
        <end position="121"/>
    </location>
</feature>
<feature type="chain" id="PRO_5040729572" description="DoxX-like protein" evidence="2">
    <location>
        <begin position="27"/>
        <end position="126"/>
    </location>
</feature>
<evidence type="ECO:0000313" key="4">
    <source>
        <dbReference type="Proteomes" id="UP001141259"/>
    </source>
</evidence>
<evidence type="ECO:0000256" key="2">
    <source>
        <dbReference type="SAM" id="SignalP"/>
    </source>
</evidence>
<keyword evidence="1" id="KW-0472">Membrane</keyword>
<evidence type="ECO:0000313" key="3">
    <source>
        <dbReference type="EMBL" id="MCS7479688.1"/>
    </source>
</evidence>
<protein>
    <recommendedName>
        <fullName evidence="5">DoxX-like protein</fullName>
    </recommendedName>
</protein>
<name>A0A9X2VMY2_9PSEU</name>
<keyword evidence="4" id="KW-1185">Reference proteome</keyword>
<keyword evidence="2" id="KW-0732">Signal</keyword>
<organism evidence="3 4">
    <name type="scientific">Umezawaea endophytica</name>
    <dbReference type="NCBI Taxonomy" id="1654476"/>
    <lineage>
        <taxon>Bacteria</taxon>
        <taxon>Bacillati</taxon>
        <taxon>Actinomycetota</taxon>
        <taxon>Actinomycetes</taxon>
        <taxon>Pseudonocardiales</taxon>
        <taxon>Pseudonocardiaceae</taxon>
        <taxon>Umezawaea</taxon>
    </lineage>
</organism>
<comment type="caution">
    <text evidence="3">The sequence shown here is derived from an EMBL/GenBank/DDBJ whole genome shotgun (WGS) entry which is preliminary data.</text>
</comment>
<sequence>MEPARASSRSALALAALLGAAGVTHFAKPAPYDAIVPRALPGEPRTWTYASGVAELAVAAAVAAPKTRKLGGLVAAGLFAAVFPANVKMALDYRHRGPRAKAIAWGRLPLQVPLIIWALRVRRSAA</sequence>
<keyword evidence="1" id="KW-1133">Transmembrane helix</keyword>
<feature type="signal peptide" evidence="2">
    <location>
        <begin position="1"/>
        <end position="26"/>
    </location>
</feature>
<dbReference type="PANTHER" id="PTHR36974:SF1">
    <property type="entry name" value="DOXX FAMILY MEMBRANE PROTEIN"/>
    <property type="match status" value="1"/>
</dbReference>
<proteinExistence type="predicted"/>
<feature type="transmembrane region" description="Helical" evidence="1">
    <location>
        <begin position="70"/>
        <end position="91"/>
    </location>
</feature>
<dbReference type="AlphaFoldDB" id="A0A9X2VMY2"/>
<dbReference type="EMBL" id="JANYMP010000011">
    <property type="protein sequence ID" value="MCS7479688.1"/>
    <property type="molecule type" value="Genomic_DNA"/>
</dbReference>
<dbReference type="PANTHER" id="PTHR36974">
    <property type="entry name" value="MEMBRANE PROTEIN-RELATED"/>
    <property type="match status" value="1"/>
</dbReference>
<gene>
    <name evidence="3" type="ORF">NZH93_22740</name>
</gene>
<accession>A0A9X2VMY2</accession>
<dbReference type="Proteomes" id="UP001141259">
    <property type="component" value="Unassembled WGS sequence"/>
</dbReference>
<evidence type="ECO:0008006" key="5">
    <source>
        <dbReference type="Google" id="ProtNLM"/>
    </source>
</evidence>